<dbReference type="SUPFAM" id="SSF48208">
    <property type="entry name" value="Six-hairpin glycosidases"/>
    <property type="match status" value="1"/>
</dbReference>
<gene>
    <name evidence="2" type="ORF">EHS13_16565</name>
</gene>
<dbReference type="KEGG" id="ppsc:EHS13_16565"/>
<dbReference type="GO" id="GO:0005975">
    <property type="term" value="P:carbohydrate metabolic process"/>
    <property type="evidence" value="ECO:0007669"/>
    <property type="project" value="InterPro"/>
</dbReference>
<sequence length="314" mass="34985">MDPNQAVNKVKQALLSMQRFSWEQGVTAQAMLELGETDYVILMAKDAVVRQDELGRLGMLSDSNGVTDAAANGEPVLFAWKATGDPLFKLAADKMLDYLLHHAPKTEHGILNHTVDHRQVWVDSFYMAPPFLAAAGHPEEAVKQIDGFRSLLWLTDKQMYAHMWDDEKQAYVREDCWGVGNGWAAAGIVRVIKALPDSMELERNRLIGYLKEVLAGCLIYQRKDGLFHDVLDNTESFVETNTAQMLAYAIFNAINENWIDDSYLDAARRMRAAANTKVDEYGLVQGVCGAPTFSKAGTAPEGQAFFLLMESVAF</sequence>
<dbReference type="Gene3D" id="1.50.10.10">
    <property type="match status" value="1"/>
</dbReference>
<evidence type="ECO:0000256" key="1">
    <source>
        <dbReference type="ARBA" id="ARBA00022801"/>
    </source>
</evidence>
<protein>
    <submittedName>
        <fullName evidence="2">Glycosyl hydrolase</fullName>
    </submittedName>
</protein>
<dbReference type="PANTHER" id="PTHR41814">
    <property type="entry name" value="EXPRESSED PROTEIN"/>
    <property type="match status" value="1"/>
</dbReference>
<keyword evidence="1 2" id="KW-0378">Hydrolase</keyword>
<dbReference type="Pfam" id="PF07470">
    <property type="entry name" value="Glyco_hydro_88"/>
    <property type="match status" value="1"/>
</dbReference>
<dbReference type="InterPro" id="IPR012341">
    <property type="entry name" value="6hp_glycosidase-like_sf"/>
</dbReference>
<dbReference type="InterPro" id="IPR010905">
    <property type="entry name" value="Glyco_hydro_88"/>
</dbReference>
<dbReference type="GO" id="GO:0016787">
    <property type="term" value="F:hydrolase activity"/>
    <property type="evidence" value="ECO:0007669"/>
    <property type="project" value="UniProtKB-KW"/>
</dbReference>
<dbReference type="Proteomes" id="UP000426246">
    <property type="component" value="Chromosome"/>
</dbReference>
<keyword evidence="3" id="KW-1185">Reference proteome</keyword>
<name>A0A6B8RIV4_9BACL</name>
<proteinExistence type="predicted"/>
<dbReference type="EMBL" id="CP034235">
    <property type="protein sequence ID" value="QGQ96381.1"/>
    <property type="molecule type" value="Genomic_DNA"/>
</dbReference>
<dbReference type="InterPro" id="IPR008928">
    <property type="entry name" value="6-hairpin_glycosidase_sf"/>
</dbReference>
<organism evidence="2 3">
    <name type="scientific">Paenibacillus psychroresistens</name>
    <dbReference type="NCBI Taxonomy" id="1778678"/>
    <lineage>
        <taxon>Bacteria</taxon>
        <taxon>Bacillati</taxon>
        <taxon>Bacillota</taxon>
        <taxon>Bacilli</taxon>
        <taxon>Bacillales</taxon>
        <taxon>Paenibacillaceae</taxon>
        <taxon>Paenibacillus</taxon>
    </lineage>
</organism>
<evidence type="ECO:0000313" key="2">
    <source>
        <dbReference type="EMBL" id="QGQ96381.1"/>
    </source>
</evidence>
<dbReference type="AlphaFoldDB" id="A0A6B8RIV4"/>
<dbReference type="OrthoDB" id="6381507at2"/>
<accession>A0A6B8RIV4</accession>
<dbReference type="PANTHER" id="PTHR41814:SF1">
    <property type="entry name" value="CELLULASE"/>
    <property type="match status" value="1"/>
</dbReference>
<evidence type="ECO:0000313" key="3">
    <source>
        <dbReference type="Proteomes" id="UP000426246"/>
    </source>
</evidence>
<dbReference type="RefSeq" id="WP_155701417.1">
    <property type="nucleotide sequence ID" value="NZ_CP034235.1"/>
</dbReference>
<reference evidence="3" key="1">
    <citation type="submission" date="2018-11" db="EMBL/GenBank/DDBJ databases">
        <title>Complete genome sequence of Paenibacillus sp. ML311-T8.</title>
        <authorList>
            <person name="Nam Y.-D."/>
            <person name="Kang J."/>
            <person name="Chung W.-H."/>
            <person name="Park Y.S."/>
        </authorList>
    </citation>
    <scope>NUCLEOTIDE SEQUENCE [LARGE SCALE GENOMIC DNA]</scope>
    <source>
        <strain evidence="3">ML311-T8</strain>
    </source>
</reference>